<dbReference type="Proteomes" id="UP000278542">
    <property type="component" value="Unassembled WGS sequence"/>
</dbReference>
<dbReference type="AlphaFoldDB" id="A0A495RCS8"/>
<name>A0A495RCS8_9GAMM</name>
<organism evidence="1 2">
    <name type="scientific">Orbus hercynius</name>
    <dbReference type="NCBI Taxonomy" id="593135"/>
    <lineage>
        <taxon>Bacteria</taxon>
        <taxon>Pseudomonadati</taxon>
        <taxon>Pseudomonadota</taxon>
        <taxon>Gammaproteobacteria</taxon>
        <taxon>Orbales</taxon>
        <taxon>Orbaceae</taxon>
        <taxon>Orbus</taxon>
    </lineage>
</organism>
<evidence type="ECO:0000313" key="1">
    <source>
        <dbReference type="EMBL" id="RKS85277.1"/>
    </source>
</evidence>
<sequence>MPKNCKKKNCIVDIELIYRFRSTINANQNFFFSQYSYRNNKNQWNLICSCMDWITVAVNYINEFPPLSKNINVKCMQIYSYISSIDIIYEGVKQLHRSINDSKNRKSPFENENQIFKSGCDDKYFKEIRARFGAHPVNLDGQSGEKLYASWPYEDRFGDYDLKIRLYSNLVEKEDTTFKIKLSELNEYLIVRYNYLEILIEKLNDQYQQFCCEQINREIETSDNINQQLQILLKESKLRIFEEYTHIIETLIIIFNTTTGIESLKIEEENFKIYLFPLINEIRNNLQNMSLADLNNNIRLQSNKLNKEFSYELPKLNIWIFTDNGDPLVEFYLKRLNEYSNFKYQFDVKNNKKVILLKLQLLFYFFNNE</sequence>
<keyword evidence="2" id="KW-1185">Reference proteome</keyword>
<gene>
    <name evidence="1" type="ORF">DES39_1790</name>
</gene>
<protein>
    <submittedName>
        <fullName evidence="1">Uncharacterized protein</fullName>
    </submittedName>
</protein>
<accession>A0A495RCS8</accession>
<evidence type="ECO:0000313" key="2">
    <source>
        <dbReference type="Proteomes" id="UP000278542"/>
    </source>
</evidence>
<dbReference type="EMBL" id="RBWY01000003">
    <property type="protein sequence ID" value="RKS85277.1"/>
    <property type="molecule type" value="Genomic_DNA"/>
</dbReference>
<comment type="caution">
    <text evidence="1">The sequence shown here is derived from an EMBL/GenBank/DDBJ whole genome shotgun (WGS) entry which is preliminary data.</text>
</comment>
<proteinExistence type="predicted"/>
<reference evidence="1 2" key="1">
    <citation type="submission" date="2018-10" db="EMBL/GenBank/DDBJ databases">
        <title>Genomic Encyclopedia of Type Strains, Phase IV (KMG-IV): sequencing the most valuable type-strain genomes for metagenomic binning, comparative biology and taxonomic classification.</title>
        <authorList>
            <person name="Goeker M."/>
        </authorList>
    </citation>
    <scope>NUCLEOTIDE SEQUENCE [LARGE SCALE GENOMIC DNA]</scope>
    <source>
        <strain evidence="1 2">DSM 22228</strain>
    </source>
</reference>